<keyword evidence="6" id="KW-1185">Reference proteome</keyword>
<dbReference type="OrthoDB" id="197007at2"/>
<dbReference type="InterPro" id="IPR049712">
    <property type="entry name" value="Poly_export"/>
</dbReference>
<evidence type="ECO:0000259" key="4">
    <source>
        <dbReference type="Pfam" id="PF10531"/>
    </source>
</evidence>
<dbReference type="InterPro" id="IPR003715">
    <property type="entry name" value="Poly_export_N"/>
</dbReference>
<dbReference type="InterPro" id="IPR019554">
    <property type="entry name" value="Soluble_ligand-bd"/>
</dbReference>
<dbReference type="Gene3D" id="3.10.560.10">
    <property type="entry name" value="Outer membrane lipoprotein wza domain like"/>
    <property type="match status" value="1"/>
</dbReference>
<organism evidence="5 6">
    <name type="scientific">Maricaulis salignorans</name>
    <dbReference type="NCBI Taxonomy" id="144026"/>
    <lineage>
        <taxon>Bacteria</taxon>
        <taxon>Pseudomonadati</taxon>
        <taxon>Pseudomonadota</taxon>
        <taxon>Alphaproteobacteria</taxon>
        <taxon>Maricaulales</taxon>
        <taxon>Maricaulaceae</taxon>
        <taxon>Maricaulis</taxon>
    </lineage>
</organism>
<sequence length="192" mass="20734">MQPISVFRLVSFLSVLLIAACASTSPGPAPADAAANMFDRVEYRLGAGDQLRIIVFGEDDLSGEFVVDGRGTVSLPLIGEIDAGGLTPREFQQAFAAALRDGYLNDPRVSVEVINFRPYYILGEVEAAGEYPFSDGLTVMNAVATAGGFTYRANRRVVFIRHAGSDQEIEVPLLAVTEVQPGDTIRIGERFF</sequence>
<dbReference type="AlphaFoldDB" id="A0A1G9LXU4"/>
<reference evidence="5 6" key="1">
    <citation type="submission" date="2016-10" db="EMBL/GenBank/DDBJ databases">
        <authorList>
            <person name="de Groot N.N."/>
        </authorList>
    </citation>
    <scope>NUCLEOTIDE SEQUENCE [LARGE SCALE GENOMIC DNA]</scope>
    <source>
        <strain evidence="5 6">DSM 16077</strain>
    </source>
</reference>
<dbReference type="Proteomes" id="UP000199759">
    <property type="component" value="Unassembled WGS sequence"/>
</dbReference>
<evidence type="ECO:0000256" key="2">
    <source>
        <dbReference type="SAM" id="SignalP"/>
    </source>
</evidence>
<dbReference type="RefSeq" id="WP_091765532.1">
    <property type="nucleotide sequence ID" value="NZ_FNHG01000001.1"/>
</dbReference>
<protein>
    <submittedName>
        <fullName evidence="5">Polysaccharide export outer membrane protein</fullName>
    </submittedName>
</protein>
<evidence type="ECO:0000259" key="3">
    <source>
        <dbReference type="Pfam" id="PF02563"/>
    </source>
</evidence>
<evidence type="ECO:0000313" key="6">
    <source>
        <dbReference type="Proteomes" id="UP000199759"/>
    </source>
</evidence>
<feature type="domain" description="Soluble ligand binding" evidence="4">
    <location>
        <begin position="119"/>
        <end position="161"/>
    </location>
</feature>
<dbReference type="Pfam" id="PF10531">
    <property type="entry name" value="SLBB"/>
    <property type="match status" value="1"/>
</dbReference>
<dbReference type="STRING" id="144026.SAMN04488568_101249"/>
<proteinExistence type="predicted"/>
<keyword evidence="1 2" id="KW-0732">Signal</keyword>
<dbReference type="Pfam" id="PF02563">
    <property type="entry name" value="Poly_export"/>
    <property type="match status" value="1"/>
</dbReference>
<evidence type="ECO:0000313" key="5">
    <source>
        <dbReference type="EMBL" id="SDL66704.1"/>
    </source>
</evidence>
<evidence type="ECO:0000256" key="1">
    <source>
        <dbReference type="ARBA" id="ARBA00022729"/>
    </source>
</evidence>
<gene>
    <name evidence="5" type="ORF">SAMN04488568_101249</name>
</gene>
<feature type="signal peptide" evidence="2">
    <location>
        <begin position="1"/>
        <end position="31"/>
    </location>
</feature>
<dbReference type="EMBL" id="FNHG01000001">
    <property type="protein sequence ID" value="SDL66704.1"/>
    <property type="molecule type" value="Genomic_DNA"/>
</dbReference>
<dbReference type="Gene3D" id="3.30.1950.10">
    <property type="entry name" value="wza like domain"/>
    <property type="match status" value="1"/>
</dbReference>
<name>A0A1G9LXU4_9PROT</name>
<feature type="chain" id="PRO_5011649843" evidence="2">
    <location>
        <begin position="32"/>
        <end position="192"/>
    </location>
</feature>
<dbReference type="PANTHER" id="PTHR33619">
    <property type="entry name" value="POLYSACCHARIDE EXPORT PROTEIN GFCE-RELATED"/>
    <property type="match status" value="1"/>
</dbReference>
<feature type="domain" description="Polysaccharide export protein N-terminal" evidence="3">
    <location>
        <begin position="42"/>
        <end position="113"/>
    </location>
</feature>
<dbReference type="PANTHER" id="PTHR33619:SF3">
    <property type="entry name" value="POLYSACCHARIDE EXPORT PROTEIN GFCE-RELATED"/>
    <property type="match status" value="1"/>
</dbReference>
<accession>A0A1G9LXU4</accession>
<dbReference type="GO" id="GO:0015159">
    <property type="term" value="F:polysaccharide transmembrane transporter activity"/>
    <property type="evidence" value="ECO:0007669"/>
    <property type="project" value="InterPro"/>
</dbReference>